<dbReference type="Gene3D" id="3.30.70.360">
    <property type="match status" value="1"/>
</dbReference>
<dbReference type="Pfam" id="PF07687">
    <property type="entry name" value="M20_dimer"/>
    <property type="match status" value="1"/>
</dbReference>
<evidence type="ECO:0000256" key="2">
    <source>
        <dbReference type="ARBA" id="ARBA00022801"/>
    </source>
</evidence>
<dbReference type="SUPFAM" id="SSF53187">
    <property type="entry name" value="Zn-dependent exopeptidases"/>
    <property type="match status" value="1"/>
</dbReference>
<dbReference type="CDD" id="cd03885">
    <property type="entry name" value="M20_CPDG2"/>
    <property type="match status" value="1"/>
</dbReference>
<evidence type="ECO:0000259" key="4">
    <source>
        <dbReference type="Pfam" id="PF07687"/>
    </source>
</evidence>
<dbReference type="InterPro" id="IPR050072">
    <property type="entry name" value="Peptidase_M20A"/>
</dbReference>
<feature type="domain" description="Peptidase M20 dimerisation" evidence="4">
    <location>
        <begin position="184"/>
        <end position="283"/>
    </location>
</feature>
<dbReference type="Pfam" id="PF01546">
    <property type="entry name" value="Peptidase_M20"/>
    <property type="match status" value="1"/>
</dbReference>
<dbReference type="InterPro" id="IPR017150">
    <property type="entry name" value="Pept_M20_glutamate_carboxypep"/>
</dbReference>
<dbReference type="GO" id="GO:0046872">
    <property type="term" value="F:metal ion binding"/>
    <property type="evidence" value="ECO:0007669"/>
    <property type="project" value="UniProtKB-KW"/>
</dbReference>
<protein>
    <submittedName>
        <fullName evidence="5">M20/M25/M40 family metallo-hydrolase</fullName>
    </submittedName>
</protein>
<dbReference type="InterPro" id="IPR036264">
    <property type="entry name" value="Bact_exopeptidase_dim_dom"/>
</dbReference>
<dbReference type="Proteomes" id="UP000428328">
    <property type="component" value="Chromosome"/>
</dbReference>
<evidence type="ECO:0000256" key="3">
    <source>
        <dbReference type="PIRSR" id="PIRSR037238-1"/>
    </source>
</evidence>
<feature type="active site" evidence="3">
    <location>
        <position position="90"/>
    </location>
</feature>
<keyword evidence="2 5" id="KW-0378">Hydrolase</keyword>
<evidence type="ECO:0000313" key="5">
    <source>
        <dbReference type="EMBL" id="QGY38916.1"/>
    </source>
</evidence>
<evidence type="ECO:0000313" key="6">
    <source>
        <dbReference type="Proteomes" id="UP000428328"/>
    </source>
</evidence>
<dbReference type="InterPro" id="IPR002933">
    <property type="entry name" value="Peptidase_M20"/>
</dbReference>
<evidence type="ECO:0000256" key="1">
    <source>
        <dbReference type="ARBA" id="ARBA00022723"/>
    </source>
</evidence>
<sequence>MTDTIAAMDKYLRKHESDMIYLLERLVNINSHSANVEGVNLVAAVLEATLRGMGFAVRRLANRYTGDNLVAENMARRQRGGGPLLVGHMDTVFPPEMGFDRMRREGNRIIGPGVSDMKGGLVVAIFAARALAAAGRNDLPIGFFFNADEEIGSPHSRGPIADEAKKSKFCMVMESSGKGGEVITGRKGRIIFDLTVAGKPSHAGHSPYPKPSAIVEMAHKIQGLEALNAPEEGISLNIGLVEGGVGPNTVAARCTARCETRFVDAQQGETVWKAIQELCAKPVLDGTSASLDIHMDRPPMVANDSILGLYELISDAAGEIGMEVSSVSLGGGSDANIVARENVPVVDGMGPAGDLFHTPEEFLETDSLVPQALLTAAAMLKGAERYS</sequence>
<dbReference type="GO" id="GO:0016787">
    <property type="term" value="F:hydrolase activity"/>
    <property type="evidence" value="ECO:0007669"/>
    <property type="project" value="UniProtKB-KW"/>
</dbReference>
<dbReference type="RefSeq" id="WP_158946127.1">
    <property type="nucleotide sequence ID" value="NZ_CP046400.1"/>
</dbReference>
<keyword evidence="1" id="KW-0479">Metal-binding</keyword>
<organism evidence="5 6">
    <name type="scientific">Pseudodesulfovibrio cashew</name>
    <dbReference type="NCBI Taxonomy" id="2678688"/>
    <lineage>
        <taxon>Bacteria</taxon>
        <taxon>Pseudomonadati</taxon>
        <taxon>Thermodesulfobacteriota</taxon>
        <taxon>Desulfovibrionia</taxon>
        <taxon>Desulfovibrionales</taxon>
        <taxon>Desulfovibrionaceae</taxon>
    </lineage>
</organism>
<reference evidence="5 6" key="1">
    <citation type="submission" date="2019-11" db="EMBL/GenBank/DDBJ databases">
        <authorList>
            <person name="Zheng R.K."/>
            <person name="Sun C.M."/>
        </authorList>
    </citation>
    <scope>NUCLEOTIDE SEQUENCE [LARGE SCALE GENOMIC DNA]</scope>
    <source>
        <strain evidence="5 6">SRB007</strain>
    </source>
</reference>
<dbReference type="KEGG" id="psel:GM415_01775"/>
<dbReference type="Gene3D" id="3.40.630.10">
    <property type="entry name" value="Zn peptidases"/>
    <property type="match status" value="1"/>
</dbReference>
<dbReference type="PIRSF" id="PIRSF037238">
    <property type="entry name" value="Carboxypeptidase_G2"/>
    <property type="match status" value="1"/>
</dbReference>
<accession>A0A6I6J7V5</accession>
<name>A0A6I6J7V5_9BACT</name>
<feature type="active site" description="Proton acceptor" evidence="3">
    <location>
        <position position="149"/>
    </location>
</feature>
<dbReference type="SUPFAM" id="SSF55031">
    <property type="entry name" value="Bacterial exopeptidase dimerisation domain"/>
    <property type="match status" value="1"/>
</dbReference>
<gene>
    <name evidence="5" type="ORF">GM415_01775</name>
</gene>
<keyword evidence="6" id="KW-1185">Reference proteome</keyword>
<dbReference type="PANTHER" id="PTHR43808">
    <property type="entry name" value="ACETYLORNITHINE DEACETYLASE"/>
    <property type="match status" value="1"/>
</dbReference>
<proteinExistence type="predicted"/>
<dbReference type="AlphaFoldDB" id="A0A6I6J7V5"/>
<dbReference type="PANTHER" id="PTHR43808:SF9">
    <property type="entry name" value="BLL0789 PROTEIN"/>
    <property type="match status" value="1"/>
</dbReference>
<dbReference type="EMBL" id="CP046400">
    <property type="protein sequence ID" value="QGY38916.1"/>
    <property type="molecule type" value="Genomic_DNA"/>
</dbReference>
<dbReference type="InterPro" id="IPR011650">
    <property type="entry name" value="Peptidase_M20_dimer"/>
</dbReference>